<name>A0A542EIV1_9MICO</name>
<dbReference type="Gene3D" id="3.40.630.30">
    <property type="match status" value="1"/>
</dbReference>
<dbReference type="InterPro" id="IPR000182">
    <property type="entry name" value="GNAT_dom"/>
</dbReference>
<evidence type="ECO:0000313" key="3">
    <source>
        <dbReference type="Proteomes" id="UP000320806"/>
    </source>
</evidence>
<proteinExistence type="predicted"/>
<dbReference type="Pfam" id="PF13312">
    <property type="entry name" value="DUF4081"/>
    <property type="match status" value="1"/>
</dbReference>
<sequence>MLRTFRPPATLRSEDLDAALRLAATDPVANVFVAARLASGGEYAAQNVIAMGGGGDDLRSMCWTSANVVPINLDEGELDAYAGKLRRYRRRSSSVFGLASQVLPLWDRLEKHWGTPRSVREQQPLMALTADDLNVEVAADQRVRPATMSELDLVVPAAAHMFTSEIGYPPFYGSDREYRRMVASLIRQGHTYVIVEGKRVVFKADVGSLALGVAQIQGVWVTPELRGHGMAAPAMKAVVEQVLGEHATTASLYVNDFNTSAVRTYERVGFQHRDTFATVIL</sequence>
<dbReference type="RefSeq" id="WP_246092452.1">
    <property type="nucleotide sequence ID" value="NZ_BAABCI010000022.1"/>
</dbReference>
<dbReference type="AlphaFoldDB" id="A0A542EIV1"/>
<dbReference type="InterPro" id="IPR016181">
    <property type="entry name" value="Acyl_CoA_acyltransferase"/>
</dbReference>
<dbReference type="Pfam" id="PF00583">
    <property type="entry name" value="Acetyltransf_1"/>
    <property type="match status" value="1"/>
</dbReference>
<evidence type="ECO:0000259" key="1">
    <source>
        <dbReference type="PROSITE" id="PS51186"/>
    </source>
</evidence>
<dbReference type="InterPro" id="IPR016794">
    <property type="entry name" value="UCP21603_acetyltransf"/>
</dbReference>
<reference evidence="2 3" key="1">
    <citation type="submission" date="2019-06" db="EMBL/GenBank/DDBJ databases">
        <title>Sequencing the genomes of 1000 actinobacteria strains.</title>
        <authorList>
            <person name="Klenk H.-P."/>
        </authorList>
    </citation>
    <scope>NUCLEOTIDE SEQUENCE [LARGE SCALE GENOMIC DNA]</scope>
    <source>
        <strain evidence="2 3">DSM 19828</strain>
    </source>
</reference>
<dbReference type="PIRSF" id="PIRSF021603">
    <property type="entry name" value="UCP21603_acetyltransf"/>
    <property type="match status" value="1"/>
</dbReference>
<dbReference type="PROSITE" id="PS51186">
    <property type="entry name" value="GNAT"/>
    <property type="match status" value="1"/>
</dbReference>
<dbReference type="EMBL" id="VFMO01000001">
    <property type="protein sequence ID" value="TQJ15270.1"/>
    <property type="molecule type" value="Genomic_DNA"/>
</dbReference>
<feature type="domain" description="N-acetyltransferase" evidence="1">
    <location>
        <begin position="141"/>
        <end position="281"/>
    </location>
</feature>
<protein>
    <recommendedName>
        <fullName evidence="1">N-acetyltransferase domain-containing protein</fullName>
    </recommendedName>
</protein>
<comment type="caution">
    <text evidence="2">The sequence shown here is derived from an EMBL/GenBank/DDBJ whole genome shotgun (WGS) entry which is preliminary data.</text>
</comment>
<dbReference type="InterPro" id="IPR025289">
    <property type="entry name" value="DUF4081"/>
</dbReference>
<accession>A0A542EIV1</accession>
<dbReference type="GO" id="GO:0016747">
    <property type="term" value="F:acyltransferase activity, transferring groups other than amino-acyl groups"/>
    <property type="evidence" value="ECO:0007669"/>
    <property type="project" value="InterPro"/>
</dbReference>
<organism evidence="2 3">
    <name type="scientific">Yimella lutea</name>
    <dbReference type="NCBI Taxonomy" id="587872"/>
    <lineage>
        <taxon>Bacteria</taxon>
        <taxon>Bacillati</taxon>
        <taxon>Actinomycetota</taxon>
        <taxon>Actinomycetes</taxon>
        <taxon>Micrococcales</taxon>
        <taxon>Dermacoccaceae</taxon>
        <taxon>Yimella</taxon>
    </lineage>
</organism>
<evidence type="ECO:0000313" key="2">
    <source>
        <dbReference type="EMBL" id="TQJ15270.1"/>
    </source>
</evidence>
<keyword evidence="3" id="KW-1185">Reference proteome</keyword>
<dbReference type="SUPFAM" id="SSF55729">
    <property type="entry name" value="Acyl-CoA N-acyltransferases (Nat)"/>
    <property type="match status" value="1"/>
</dbReference>
<gene>
    <name evidence="2" type="ORF">FB459_2808</name>
</gene>
<dbReference type="Proteomes" id="UP000320806">
    <property type="component" value="Unassembled WGS sequence"/>
</dbReference>